<keyword evidence="1" id="KW-0812">Transmembrane</keyword>
<keyword evidence="1" id="KW-0472">Membrane</keyword>
<keyword evidence="1" id="KW-1133">Transmembrane helix</keyword>
<dbReference type="Proteomes" id="UP000030703">
    <property type="component" value="Unassembled WGS sequence"/>
</dbReference>
<accession>W9YXK7</accession>
<dbReference type="OrthoDB" id="5092418at2759"/>
<name>W9YXK7_FUSOX</name>
<gene>
    <name evidence="2" type="ORF">FOMG_18973</name>
</gene>
<dbReference type="HOGENOM" id="CLU_013137_18_4_1"/>
<reference evidence="2" key="1">
    <citation type="submission" date="2012-04" db="EMBL/GenBank/DDBJ databases">
        <title>The Genome Sequence of Fusarium oxysporum melonis.</title>
        <authorList>
            <consortium name="The Broad Institute Genome Sequencing Platform"/>
            <person name="Ma L.-J."/>
            <person name="Gale L.R."/>
            <person name="Schwartz D.C."/>
            <person name="Zhou S."/>
            <person name="Corby-Kistler H."/>
            <person name="Young S.K."/>
            <person name="Zeng Q."/>
            <person name="Gargeya S."/>
            <person name="Fitzgerald M."/>
            <person name="Haas B."/>
            <person name="Abouelleil A."/>
            <person name="Alvarado L."/>
            <person name="Arachchi H.M."/>
            <person name="Berlin A."/>
            <person name="Brown A."/>
            <person name="Chapman S.B."/>
            <person name="Chen Z."/>
            <person name="Dunbar C."/>
            <person name="Freedman E."/>
            <person name="Gearin G."/>
            <person name="Goldberg J."/>
            <person name="Griggs A."/>
            <person name="Gujja S."/>
            <person name="Heiman D."/>
            <person name="Howarth C."/>
            <person name="Larson L."/>
            <person name="Lui A."/>
            <person name="MacDonald P.J.P."/>
            <person name="Montmayeur A."/>
            <person name="Murphy C."/>
            <person name="Neiman D."/>
            <person name="Pearson M."/>
            <person name="Priest M."/>
            <person name="Roberts A."/>
            <person name="Saif S."/>
            <person name="Shea T."/>
            <person name="Shenoy N."/>
            <person name="Sisk P."/>
            <person name="Stolte C."/>
            <person name="Sykes S."/>
            <person name="Wortman J."/>
            <person name="Nusbaum C."/>
            <person name="Birren B."/>
        </authorList>
    </citation>
    <scope>NUCLEOTIDE SEQUENCE</scope>
    <source>
        <strain evidence="2">26406</strain>
    </source>
</reference>
<evidence type="ECO:0000313" key="2">
    <source>
        <dbReference type="EMBL" id="EXK24289.1"/>
    </source>
</evidence>
<protein>
    <submittedName>
        <fullName evidence="2">Uncharacterized protein</fullName>
    </submittedName>
</protein>
<sequence>MVAIIPTVASDETGNHSPPATDLPLGLIFLAIFILAPTCRAISWLLTSHGHPTQDPVAADHETLSSDDSFEPVMLDQIAPARTYRQWKAEMNDVVTIATGFNTW</sequence>
<evidence type="ECO:0000256" key="1">
    <source>
        <dbReference type="SAM" id="Phobius"/>
    </source>
</evidence>
<dbReference type="AlphaFoldDB" id="W9YXK7"/>
<dbReference type="VEuPathDB" id="FungiDB:FOMG_18973"/>
<dbReference type="EMBL" id="JH659514">
    <property type="protein sequence ID" value="EXK24289.1"/>
    <property type="molecule type" value="Genomic_DNA"/>
</dbReference>
<reference evidence="2" key="2">
    <citation type="submission" date="2012-05" db="EMBL/GenBank/DDBJ databases">
        <title>Annotation of the Genome Sequence of Fusarium oxysporum f. sp. melonis 26406.</title>
        <authorList>
            <consortium name="The Broad Institute Genomics Platform"/>
            <person name="Ma L.-J."/>
            <person name="Corby-Kistler H."/>
            <person name="Broz K."/>
            <person name="Gale L.R."/>
            <person name="Jonkers W."/>
            <person name="O'Donnell K."/>
            <person name="Ploetz R."/>
            <person name="Steinberg C."/>
            <person name="Schwartz D.C."/>
            <person name="VanEtten H."/>
            <person name="Zhou S."/>
            <person name="Young S.K."/>
            <person name="Zeng Q."/>
            <person name="Gargeya S."/>
            <person name="Fitzgerald M."/>
            <person name="Abouelleil A."/>
            <person name="Alvarado L."/>
            <person name="Chapman S.B."/>
            <person name="Gainer-Dewar J."/>
            <person name="Goldberg J."/>
            <person name="Griggs A."/>
            <person name="Gujja S."/>
            <person name="Hansen M."/>
            <person name="Howarth C."/>
            <person name="Imamovic A."/>
            <person name="Ireland A."/>
            <person name="Larimer J."/>
            <person name="McCowan C."/>
            <person name="Murphy C."/>
            <person name="Pearson M."/>
            <person name="Poon T.W."/>
            <person name="Priest M."/>
            <person name="Roberts A."/>
            <person name="Saif S."/>
            <person name="Shea T."/>
            <person name="Sykes S."/>
            <person name="Wortman J."/>
            <person name="Nusbaum C."/>
            <person name="Birren B."/>
        </authorList>
    </citation>
    <scope>NUCLEOTIDE SEQUENCE</scope>
    <source>
        <strain evidence="2">26406</strain>
    </source>
</reference>
<organism evidence="2">
    <name type="scientific">Fusarium oxysporum f. sp. melonis 26406</name>
    <dbReference type="NCBI Taxonomy" id="1089452"/>
    <lineage>
        <taxon>Eukaryota</taxon>
        <taxon>Fungi</taxon>
        <taxon>Dikarya</taxon>
        <taxon>Ascomycota</taxon>
        <taxon>Pezizomycotina</taxon>
        <taxon>Sordariomycetes</taxon>
        <taxon>Hypocreomycetidae</taxon>
        <taxon>Hypocreales</taxon>
        <taxon>Nectriaceae</taxon>
        <taxon>Fusarium</taxon>
        <taxon>Fusarium oxysporum species complex</taxon>
    </lineage>
</organism>
<feature type="transmembrane region" description="Helical" evidence="1">
    <location>
        <begin position="25"/>
        <end position="46"/>
    </location>
</feature>
<proteinExistence type="predicted"/>